<gene>
    <name evidence="2" type="ORF">EDD18DRAFT_1435530</name>
</gene>
<proteinExistence type="predicted"/>
<keyword evidence="1" id="KW-0812">Transmembrane</keyword>
<comment type="caution">
    <text evidence="2">The sequence shown here is derived from an EMBL/GenBank/DDBJ whole genome shotgun (WGS) entry which is preliminary data.</text>
</comment>
<evidence type="ECO:0000256" key="1">
    <source>
        <dbReference type="SAM" id="Phobius"/>
    </source>
</evidence>
<keyword evidence="1" id="KW-1133">Transmembrane helix</keyword>
<dbReference type="PANTHER" id="PTHR33927:SF5">
    <property type="entry name" value="ENZYME, PUTATIVE (AFU_ORTHOLOGUE AFUA_8G01222)-RELATED"/>
    <property type="match status" value="1"/>
</dbReference>
<dbReference type="EMBL" id="JAUEPU010000007">
    <property type="protein sequence ID" value="KAK0501094.1"/>
    <property type="molecule type" value="Genomic_DNA"/>
</dbReference>
<keyword evidence="3" id="KW-1185">Reference proteome</keyword>
<dbReference type="AlphaFoldDB" id="A0AA39QG81"/>
<dbReference type="InterPro" id="IPR052979">
    <property type="entry name" value="Adenylate-forming_domain"/>
</dbReference>
<accession>A0AA39QG81</accession>
<sequence length="161" mass="18335">MSKEQSSGNTSLPHSLAETIVSRTSCSLADKKQMNPWDGYENDEMPEKMQPRLQAFSIYRRLFSSVFVMNMGIFISYAIRGGNPLKVALLAVLERRFGVLSGSFFSQFKLRGIATVVLTYIIRAFLTSVVIFRVHPTLRVKRHDTFERVHRFLGWTATALV</sequence>
<organism evidence="2 3">
    <name type="scientific">Armillaria luteobubalina</name>
    <dbReference type="NCBI Taxonomy" id="153913"/>
    <lineage>
        <taxon>Eukaryota</taxon>
        <taxon>Fungi</taxon>
        <taxon>Dikarya</taxon>
        <taxon>Basidiomycota</taxon>
        <taxon>Agaricomycotina</taxon>
        <taxon>Agaricomycetes</taxon>
        <taxon>Agaricomycetidae</taxon>
        <taxon>Agaricales</taxon>
        <taxon>Marasmiineae</taxon>
        <taxon>Physalacriaceae</taxon>
        <taxon>Armillaria</taxon>
    </lineage>
</organism>
<evidence type="ECO:0000313" key="2">
    <source>
        <dbReference type="EMBL" id="KAK0501094.1"/>
    </source>
</evidence>
<dbReference type="Proteomes" id="UP001175228">
    <property type="component" value="Unassembled WGS sequence"/>
</dbReference>
<dbReference type="PANTHER" id="PTHR33927">
    <property type="entry name" value="TRANSMEMBRANE PROTEIN"/>
    <property type="match status" value="1"/>
</dbReference>
<protein>
    <submittedName>
        <fullName evidence="2">Uncharacterized protein</fullName>
    </submittedName>
</protein>
<reference evidence="2" key="1">
    <citation type="submission" date="2023-06" db="EMBL/GenBank/DDBJ databases">
        <authorList>
            <consortium name="Lawrence Berkeley National Laboratory"/>
            <person name="Ahrendt S."/>
            <person name="Sahu N."/>
            <person name="Indic B."/>
            <person name="Wong-Bajracharya J."/>
            <person name="Merenyi Z."/>
            <person name="Ke H.-M."/>
            <person name="Monk M."/>
            <person name="Kocsube S."/>
            <person name="Drula E."/>
            <person name="Lipzen A."/>
            <person name="Balint B."/>
            <person name="Henrissat B."/>
            <person name="Andreopoulos B."/>
            <person name="Martin F.M."/>
            <person name="Harder C.B."/>
            <person name="Rigling D."/>
            <person name="Ford K.L."/>
            <person name="Foster G.D."/>
            <person name="Pangilinan J."/>
            <person name="Papanicolaou A."/>
            <person name="Barry K."/>
            <person name="LaButti K."/>
            <person name="Viragh M."/>
            <person name="Koriabine M."/>
            <person name="Yan M."/>
            <person name="Riley R."/>
            <person name="Champramary S."/>
            <person name="Plett K.L."/>
            <person name="Tsai I.J."/>
            <person name="Slot J."/>
            <person name="Sipos G."/>
            <person name="Plett J."/>
            <person name="Nagy L.G."/>
            <person name="Grigoriev I.V."/>
        </authorList>
    </citation>
    <scope>NUCLEOTIDE SEQUENCE</scope>
    <source>
        <strain evidence="2">HWK02</strain>
    </source>
</reference>
<evidence type="ECO:0000313" key="3">
    <source>
        <dbReference type="Proteomes" id="UP001175228"/>
    </source>
</evidence>
<keyword evidence="1" id="KW-0472">Membrane</keyword>
<name>A0AA39QG81_9AGAR</name>
<feature type="transmembrane region" description="Helical" evidence="1">
    <location>
        <begin position="112"/>
        <end position="132"/>
    </location>
</feature>
<feature type="transmembrane region" description="Helical" evidence="1">
    <location>
        <begin position="58"/>
        <end position="79"/>
    </location>
</feature>